<reference evidence="1 2" key="1">
    <citation type="submission" date="2014-01" db="EMBL/GenBank/DDBJ databases">
        <title>Comparative genomics of Fusobacterium necrophorum wild isolates.</title>
        <authorList>
            <person name="Kittichotirat W."/>
            <person name="Bumgarner R.E."/>
            <person name="Lawrence P."/>
        </authorList>
    </citation>
    <scope>NUCLEOTIDE SEQUENCE [LARGE SCALE GENOMIC DNA]</scope>
    <source>
        <strain evidence="1 2">BL</strain>
    </source>
</reference>
<evidence type="ECO:0000313" key="1">
    <source>
        <dbReference type="EMBL" id="KDE64877.1"/>
    </source>
</evidence>
<accession>A0AB73BYE6</accession>
<protein>
    <recommendedName>
        <fullName evidence="3">Transposase</fullName>
    </recommendedName>
</protein>
<evidence type="ECO:0008006" key="3">
    <source>
        <dbReference type="Google" id="ProtNLM"/>
    </source>
</evidence>
<name>A0AB73BYE6_9FUSO</name>
<dbReference type="EMBL" id="JAAC01000021">
    <property type="protein sequence ID" value="KDE64877.1"/>
    <property type="molecule type" value="Genomic_DNA"/>
</dbReference>
<dbReference type="Proteomes" id="UP000027473">
    <property type="component" value="Unassembled WGS sequence"/>
</dbReference>
<organism evidence="1 2">
    <name type="scientific">Fusobacterium necrophorum BL</name>
    <dbReference type="NCBI Taxonomy" id="1441732"/>
    <lineage>
        <taxon>Bacteria</taxon>
        <taxon>Fusobacteriati</taxon>
        <taxon>Fusobacteriota</taxon>
        <taxon>Fusobacteriia</taxon>
        <taxon>Fusobacteriales</taxon>
        <taxon>Fusobacteriaceae</taxon>
        <taxon>Fusobacterium</taxon>
    </lineage>
</organism>
<sequence>MITMLRKQPKENTKKNKIAKKAGFLVNICLKTLYNYIHQNLFVEITEEEMVYKKKRGTKYRRKSRKYQCAQRTWSY</sequence>
<dbReference type="AlphaFoldDB" id="A0AB73BYE6"/>
<evidence type="ECO:0000313" key="2">
    <source>
        <dbReference type="Proteomes" id="UP000027473"/>
    </source>
</evidence>
<gene>
    <name evidence="1" type="ORF">FUSO3_02015</name>
</gene>
<comment type="caution">
    <text evidence="1">The sequence shown here is derived from an EMBL/GenBank/DDBJ whole genome shotgun (WGS) entry which is preliminary data.</text>
</comment>
<proteinExistence type="predicted"/>